<dbReference type="Proteomes" id="UP000663842">
    <property type="component" value="Unassembled WGS sequence"/>
</dbReference>
<gene>
    <name evidence="1" type="ORF">OVN521_LOCUS7835</name>
    <name evidence="2" type="ORF">UXM345_LOCUS24883</name>
</gene>
<evidence type="ECO:0008006" key="5">
    <source>
        <dbReference type="Google" id="ProtNLM"/>
    </source>
</evidence>
<evidence type="ECO:0000313" key="4">
    <source>
        <dbReference type="Proteomes" id="UP000663866"/>
    </source>
</evidence>
<dbReference type="EMBL" id="CAJOBF010004628">
    <property type="protein sequence ID" value="CAF4146718.1"/>
    <property type="molecule type" value="Genomic_DNA"/>
</dbReference>
<accession>A0A819XR45</accession>
<organism evidence="2 3">
    <name type="scientific">Rotaria magnacalcarata</name>
    <dbReference type="NCBI Taxonomy" id="392030"/>
    <lineage>
        <taxon>Eukaryota</taxon>
        <taxon>Metazoa</taxon>
        <taxon>Spiralia</taxon>
        <taxon>Gnathifera</taxon>
        <taxon>Rotifera</taxon>
        <taxon>Eurotatoria</taxon>
        <taxon>Bdelloidea</taxon>
        <taxon>Philodinida</taxon>
        <taxon>Philodinidae</taxon>
        <taxon>Rotaria</taxon>
    </lineage>
</organism>
<dbReference type="PANTHER" id="PTHR33332">
    <property type="entry name" value="REVERSE TRANSCRIPTASE DOMAIN-CONTAINING PROTEIN"/>
    <property type="match status" value="1"/>
</dbReference>
<evidence type="ECO:0000313" key="2">
    <source>
        <dbReference type="EMBL" id="CAF4146718.1"/>
    </source>
</evidence>
<proteinExistence type="predicted"/>
<evidence type="ECO:0000313" key="1">
    <source>
        <dbReference type="EMBL" id="CAF3869407.1"/>
    </source>
</evidence>
<dbReference type="EMBL" id="CAJOBG010000882">
    <property type="protein sequence ID" value="CAF3869407.1"/>
    <property type="molecule type" value="Genomic_DNA"/>
</dbReference>
<sequence>MNSIHQHIEHGLFADDTALWASSNTITNLKNRLQSSIDEIQNWCNAWKITIQPSKTEPLHFSLHPRKKYNNELEIETEGVTIKPVFSSSYLGIIFDHKLNWRS</sequence>
<protein>
    <recommendedName>
        <fullName evidence="5">Reverse transcriptase domain-containing protein</fullName>
    </recommendedName>
</protein>
<reference evidence="2" key="1">
    <citation type="submission" date="2021-02" db="EMBL/GenBank/DDBJ databases">
        <authorList>
            <person name="Nowell W R."/>
        </authorList>
    </citation>
    <scope>NUCLEOTIDE SEQUENCE</scope>
</reference>
<dbReference type="Proteomes" id="UP000663866">
    <property type="component" value="Unassembled WGS sequence"/>
</dbReference>
<keyword evidence="4" id="KW-1185">Reference proteome</keyword>
<name>A0A819XR45_9BILA</name>
<dbReference type="AlphaFoldDB" id="A0A819XR45"/>
<comment type="caution">
    <text evidence="2">The sequence shown here is derived from an EMBL/GenBank/DDBJ whole genome shotgun (WGS) entry which is preliminary data.</text>
</comment>
<evidence type="ECO:0000313" key="3">
    <source>
        <dbReference type="Proteomes" id="UP000663842"/>
    </source>
</evidence>